<evidence type="ECO:0008006" key="4">
    <source>
        <dbReference type="Google" id="ProtNLM"/>
    </source>
</evidence>
<keyword evidence="3" id="KW-1185">Reference proteome</keyword>
<comment type="caution">
    <text evidence="2">The sequence shown here is derived from an EMBL/GenBank/DDBJ whole genome shotgun (WGS) entry which is preliminary data.</text>
</comment>
<gene>
    <name evidence="2" type="ORF">MKZ38_003243</name>
</gene>
<feature type="compositionally biased region" description="Polar residues" evidence="1">
    <location>
        <begin position="60"/>
        <end position="69"/>
    </location>
</feature>
<protein>
    <recommendedName>
        <fullName evidence="4">Cyclin N-terminal domain-containing protein</fullName>
    </recommendedName>
</protein>
<evidence type="ECO:0000313" key="2">
    <source>
        <dbReference type="EMBL" id="KAJ2907386.1"/>
    </source>
</evidence>
<feature type="compositionally biased region" description="Basic and acidic residues" evidence="1">
    <location>
        <begin position="301"/>
        <end position="316"/>
    </location>
</feature>
<sequence length="339" mass="37837">MMTPQDTPPTLVRTKGKGARKQLPPVVVDDFEYDSEFDEEGYFATYRPLSNLPTPPPSSRHSTVETTSRPLDDDEALDKELLASPDAMGLWLCVRDDILLRNPAIHCPACHLTNLVPPAASLSTPSVPLVHAMLSRAGLPTDTIALAVCILDSLNRKFSMSWRLSCPLTPAPSARHGLNKRHTLPPEAHAALAGYETHEDPEALHIDSIFPEIIVLAALIIATKFTEDSQEPTSWYSGAWGRGLWTCAQINVTERCIMENLNYRILPLWKRDLIADAVTDMHLAGKFALREQERTRRKFEREQKKLKPSKLHHESSKSCGNAVSLGLYTPPEESNYSWV</sequence>
<evidence type="ECO:0000256" key="1">
    <source>
        <dbReference type="SAM" id="MobiDB-lite"/>
    </source>
</evidence>
<dbReference type="InterPro" id="IPR036915">
    <property type="entry name" value="Cyclin-like_sf"/>
</dbReference>
<dbReference type="Proteomes" id="UP001201980">
    <property type="component" value="Unassembled WGS sequence"/>
</dbReference>
<dbReference type="EMBL" id="JAKWBI020000001">
    <property type="protein sequence ID" value="KAJ2907386.1"/>
    <property type="molecule type" value="Genomic_DNA"/>
</dbReference>
<dbReference type="AlphaFoldDB" id="A0AAD5RZD1"/>
<accession>A0AAD5RZD1</accession>
<feature type="region of interest" description="Disordered" evidence="1">
    <location>
        <begin position="1"/>
        <end position="21"/>
    </location>
</feature>
<proteinExistence type="predicted"/>
<organism evidence="2 3">
    <name type="scientific">Zalerion maritima</name>
    <dbReference type="NCBI Taxonomy" id="339359"/>
    <lineage>
        <taxon>Eukaryota</taxon>
        <taxon>Fungi</taxon>
        <taxon>Dikarya</taxon>
        <taxon>Ascomycota</taxon>
        <taxon>Pezizomycotina</taxon>
        <taxon>Sordariomycetes</taxon>
        <taxon>Lulworthiomycetidae</taxon>
        <taxon>Lulworthiales</taxon>
        <taxon>Lulworthiaceae</taxon>
        <taxon>Zalerion</taxon>
    </lineage>
</organism>
<feature type="region of interest" description="Disordered" evidence="1">
    <location>
        <begin position="47"/>
        <end position="72"/>
    </location>
</feature>
<name>A0AAD5RZD1_9PEZI</name>
<dbReference type="SUPFAM" id="SSF47954">
    <property type="entry name" value="Cyclin-like"/>
    <property type="match status" value="1"/>
</dbReference>
<reference evidence="2" key="1">
    <citation type="submission" date="2022-07" db="EMBL/GenBank/DDBJ databases">
        <title>Draft genome sequence of Zalerion maritima ATCC 34329, a (micro)plastics degrading marine fungus.</title>
        <authorList>
            <person name="Paco A."/>
            <person name="Goncalves M.F.M."/>
            <person name="Rocha-Santos T.A.P."/>
            <person name="Alves A."/>
        </authorList>
    </citation>
    <scope>NUCLEOTIDE SEQUENCE</scope>
    <source>
        <strain evidence="2">ATCC 34329</strain>
    </source>
</reference>
<evidence type="ECO:0000313" key="3">
    <source>
        <dbReference type="Proteomes" id="UP001201980"/>
    </source>
</evidence>
<feature type="region of interest" description="Disordered" evidence="1">
    <location>
        <begin position="301"/>
        <end position="320"/>
    </location>
</feature>
<dbReference type="Gene3D" id="1.10.472.10">
    <property type="entry name" value="Cyclin-like"/>
    <property type="match status" value="1"/>
</dbReference>